<dbReference type="InterPro" id="IPR011547">
    <property type="entry name" value="SLC26A/SulP_dom"/>
</dbReference>
<dbReference type="OrthoDB" id="9771198at2"/>
<dbReference type="RefSeq" id="WP_098038382.1">
    <property type="nucleotide sequence ID" value="NZ_CWGJ01000012.1"/>
</dbReference>
<evidence type="ECO:0000256" key="4">
    <source>
        <dbReference type="ARBA" id="ARBA00023136"/>
    </source>
</evidence>
<dbReference type="Pfam" id="PF01740">
    <property type="entry name" value="STAS"/>
    <property type="match status" value="1"/>
</dbReference>
<evidence type="ECO:0000256" key="1">
    <source>
        <dbReference type="ARBA" id="ARBA00004141"/>
    </source>
</evidence>
<feature type="transmembrane region" description="Helical" evidence="5">
    <location>
        <begin position="175"/>
        <end position="193"/>
    </location>
</feature>
<dbReference type="InterPro" id="IPR036513">
    <property type="entry name" value="STAS_dom_sf"/>
</dbReference>
<evidence type="ECO:0000259" key="6">
    <source>
        <dbReference type="PROSITE" id="PS50801"/>
    </source>
</evidence>
<dbReference type="InterPro" id="IPR002645">
    <property type="entry name" value="STAS_dom"/>
</dbReference>
<organism evidence="7 8">
    <name type="scientific">Estrella lausannensis</name>
    <dbReference type="NCBI Taxonomy" id="483423"/>
    <lineage>
        <taxon>Bacteria</taxon>
        <taxon>Pseudomonadati</taxon>
        <taxon>Chlamydiota</taxon>
        <taxon>Chlamydiia</taxon>
        <taxon>Parachlamydiales</taxon>
        <taxon>Candidatus Criblamydiaceae</taxon>
        <taxon>Estrella</taxon>
    </lineage>
</organism>
<dbReference type="EMBL" id="CWGJ01000012">
    <property type="protein sequence ID" value="CRX38524.1"/>
    <property type="molecule type" value="Genomic_DNA"/>
</dbReference>
<dbReference type="PANTHER" id="PTHR11814">
    <property type="entry name" value="SULFATE TRANSPORTER"/>
    <property type="match status" value="1"/>
</dbReference>
<name>A0A0H5DS23_9BACT</name>
<accession>A0A0H5DS23</accession>
<feature type="transmembrane region" description="Helical" evidence="5">
    <location>
        <begin position="122"/>
        <end position="141"/>
    </location>
</feature>
<dbReference type="Proteomes" id="UP000220251">
    <property type="component" value="Unassembled WGS sequence"/>
</dbReference>
<dbReference type="GO" id="GO:0055085">
    <property type="term" value="P:transmembrane transport"/>
    <property type="evidence" value="ECO:0007669"/>
    <property type="project" value="InterPro"/>
</dbReference>
<sequence length="561" mass="60343">MHSSYQPKLLAVFKEGYTKEMLAKDIVAGIIVGIIALPMAIAFAIASGARPEEGLITAVVAGILAGALSGSRYQISGPTGAFVILVFETIQKFGYQGLLIATLIAGIILILMGLFRFGKAMMFVPYPVIIGFTAGIALFIFTSQLHDLLGLSTENPPPPGCLAKWGLYACSLQQVNLWSLLIGCLSILCMALTPKFIKNLPGPLVAITLATLIAYFFSLPVDTIGTRFGEIHAALPTFSFPEFSFMDLPRYIKPAIGIALLAGIESLLSASVADGMTGRRHRSNAELISQGVANIGSALAGGLPATGAIARTAANIRSGAASPLAAVFHSISLLLMLYFISDLVALIPMPALAGILIVVAYNMSEWRLFAKLLRSPKEDIAILLTTFALTIFVDLIVAIEAGIILAAMIFLTRMASSSTTFDIKAAFNEEEKQEDIMALRQLHIPKGTEIYEILGPLFFAAAEKFKTALSRISTRPKVLILRMRSVPHVDASGMRVLEDIYEKTKKEGTVLVLSGIKKDVRRSLDHAGLLKLLGEDNVQPDINHALQRAAAICQDQKNLQF</sequence>
<dbReference type="GO" id="GO:0016020">
    <property type="term" value="C:membrane"/>
    <property type="evidence" value="ECO:0007669"/>
    <property type="project" value="UniProtKB-SubCell"/>
</dbReference>
<feature type="transmembrane region" description="Helical" evidence="5">
    <location>
        <begin position="251"/>
        <end position="273"/>
    </location>
</feature>
<evidence type="ECO:0000256" key="5">
    <source>
        <dbReference type="SAM" id="Phobius"/>
    </source>
</evidence>
<feature type="transmembrane region" description="Helical" evidence="5">
    <location>
        <begin position="346"/>
        <end position="363"/>
    </location>
</feature>
<evidence type="ECO:0000313" key="8">
    <source>
        <dbReference type="Proteomes" id="UP000220251"/>
    </source>
</evidence>
<protein>
    <submittedName>
        <fullName evidence="7">Putative sulfate transporter</fullName>
    </submittedName>
</protein>
<dbReference type="SUPFAM" id="SSF52091">
    <property type="entry name" value="SpoIIaa-like"/>
    <property type="match status" value="1"/>
</dbReference>
<proteinExistence type="predicted"/>
<keyword evidence="4 5" id="KW-0472">Membrane</keyword>
<keyword evidence="3 5" id="KW-1133">Transmembrane helix</keyword>
<dbReference type="InterPro" id="IPR001902">
    <property type="entry name" value="SLC26A/SulP_fam"/>
</dbReference>
<keyword evidence="2 5" id="KW-0812">Transmembrane</keyword>
<feature type="transmembrane region" description="Helical" evidence="5">
    <location>
        <begin position="200"/>
        <end position="218"/>
    </location>
</feature>
<dbReference type="AlphaFoldDB" id="A0A0H5DS23"/>
<feature type="transmembrane region" description="Helical" evidence="5">
    <location>
        <begin position="26"/>
        <end position="47"/>
    </location>
</feature>
<evidence type="ECO:0000256" key="2">
    <source>
        <dbReference type="ARBA" id="ARBA00022692"/>
    </source>
</evidence>
<feature type="transmembrane region" description="Helical" evidence="5">
    <location>
        <begin position="383"/>
        <end position="411"/>
    </location>
</feature>
<dbReference type="CDD" id="cd07042">
    <property type="entry name" value="STAS_SulP_like_sulfate_transporter"/>
    <property type="match status" value="1"/>
</dbReference>
<evidence type="ECO:0000313" key="7">
    <source>
        <dbReference type="EMBL" id="CRX38524.1"/>
    </source>
</evidence>
<reference evidence="8" key="1">
    <citation type="submission" date="2015-06" db="EMBL/GenBank/DDBJ databases">
        <authorList>
            <person name="Bertelli C."/>
        </authorList>
    </citation>
    <scope>NUCLEOTIDE SEQUENCE [LARGE SCALE GENOMIC DNA]</scope>
    <source>
        <strain evidence="8">CRIB-30</strain>
    </source>
</reference>
<keyword evidence="8" id="KW-1185">Reference proteome</keyword>
<feature type="transmembrane region" description="Helical" evidence="5">
    <location>
        <begin position="320"/>
        <end position="340"/>
    </location>
</feature>
<feature type="transmembrane region" description="Helical" evidence="5">
    <location>
        <begin position="93"/>
        <end position="115"/>
    </location>
</feature>
<dbReference type="Gene3D" id="3.30.750.24">
    <property type="entry name" value="STAS domain"/>
    <property type="match status" value="1"/>
</dbReference>
<gene>
    <name evidence="7" type="primary">sulP</name>
    <name evidence="7" type="ORF">ELAC_1182</name>
</gene>
<feature type="domain" description="STAS" evidence="6">
    <location>
        <begin position="438"/>
        <end position="549"/>
    </location>
</feature>
<comment type="subcellular location">
    <subcellularLocation>
        <location evidence="1">Membrane</location>
        <topology evidence="1">Multi-pass membrane protein</topology>
    </subcellularLocation>
</comment>
<feature type="transmembrane region" description="Helical" evidence="5">
    <location>
        <begin position="54"/>
        <end position="73"/>
    </location>
</feature>
<dbReference type="PROSITE" id="PS50801">
    <property type="entry name" value="STAS"/>
    <property type="match status" value="1"/>
</dbReference>
<evidence type="ECO:0000256" key="3">
    <source>
        <dbReference type="ARBA" id="ARBA00022989"/>
    </source>
</evidence>
<dbReference type="Pfam" id="PF00916">
    <property type="entry name" value="Sulfate_transp"/>
    <property type="match status" value="1"/>
</dbReference>